<dbReference type="PATRIC" id="fig|1121877.4.peg.2326"/>
<dbReference type="GO" id="GO:0016301">
    <property type="term" value="F:kinase activity"/>
    <property type="evidence" value="ECO:0007669"/>
    <property type="project" value="UniProtKB-KW"/>
</dbReference>
<organism evidence="1 2">
    <name type="scientific">Ferrimicrobium acidiphilum DSM 19497</name>
    <dbReference type="NCBI Taxonomy" id="1121877"/>
    <lineage>
        <taxon>Bacteria</taxon>
        <taxon>Bacillati</taxon>
        <taxon>Actinomycetota</taxon>
        <taxon>Acidimicrobiia</taxon>
        <taxon>Acidimicrobiales</taxon>
        <taxon>Acidimicrobiaceae</taxon>
        <taxon>Ferrimicrobium</taxon>
    </lineage>
</organism>
<reference evidence="1 2" key="1">
    <citation type="submission" date="2015-01" db="EMBL/GenBank/DDBJ databases">
        <title>Draft genome of the acidophilic iron oxidizer Ferrimicrobium acidiphilum strain T23.</title>
        <authorList>
            <person name="Poehlein A."/>
            <person name="Eisen S."/>
            <person name="Schloemann M."/>
            <person name="Johnson B.D."/>
            <person name="Daniel R."/>
            <person name="Muehling M."/>
        </authorList>
    </citation>
    <scope>NUCLEOTIDE SEQUENCE [LARGE SCALE GENOMIC DNA]</scope>
    <source>
        <strain evidence="1 2">T23</strain>
    </source>
</reference>
<dbReference type="InterPro" id="IPR022292">
    <property type="entry name" value="CHP03843"/>
</dbReference>
<name>A0A0D8FTH5_9ACTN</name>
<keyword evidence="1" id="KW-0418">Kinase</keyword>
<evidence type="ECO:0000313" key="1">
    <source>
        <dbReference type="EMBL" id="KJE76224.1"/>
    </source>
</evidence>
<keyword evidence="2" id="KW-1185">Reference proteome</keyword>
<protein>
    <submittedName>
        <fullName evidence="1">Phosphatidylinositol 3-and 4-kinase</fullName>
    </submittedName>
</protein>
<gene>
    <name evidence="1" type="ORF">FEAC_20860</name>
</gene>
<sequence length="240" mass="27341">MPENQRPSSPEPIADEYELSTCKVTVLGRIEASSNGALLVELEEGGLGIYKPESLERPLWDFSAGLYRRERASYLLARQLGLDFIPPIVIRNDLPFGRGSLQSFIDADFNRHYFDLFEEPDLQESFIEIAAFDMVANNADRKAGHILIDRERHLWGIDNALCFHYEPKLRTVIWEFGGASISESLLVAMAGAADSLDPEFRELLSDRERRTLVHRLRVLCSMGTLMDLDVDERPYPWPLV</sequence>
<dbReference type="RefSeq" id="WP_052566184.1">
    <property type="nucleotide sequence ID" value="NZ_JQKF01000069.1"/>
</dbReference>
<dbReference type="GeneID" id="78373170"/>
<proteinExistence type="predicted"/>
<dbReference type="AlphaFoldDB" id="A0A0D8FTH5"/>
<dbReference type="STRING" id="1121877.FEAC_20860"/>
<dbReference type="NCBIfam" id="TIGR03843">
    <property type="entry name" value="SCO1664 family protein"/>
    <property type="match status" value="1"/>
</dbReference>
<dbReference type="Proteomes" id="UP000032336">
    <property type="component" value="Unassembled WGS sequence"/>
</dbReference>
<keyword evidence="1" id="KW-0808">Transferase</keyword>
<dbReference type="OrthoDB" id="3423180at2"/>
<dbReference type="eggNOG" id="COG5032">
    <property type="taxonomic scope" value="Bacteria"/>
</dbReference>
<accession>A0A0D8FTH5</accession>
<evidence type="ECO:0000313" key="2">
    <source>
        <dbReference type="Proteomes" id="UP000032336"/>
    </source>
</evidence>
<dbReference type="EMBL" id="JXUW01000020">
    <property type="protein sequence ID" value="KJE76224.1"/>
    <property type="molecule type" value="Genomic_DNA"/>
</dbReference>
<comment type="caution">
    <text evidence="1">The sequence shown here is derived from an EMBL/GenBank/DDBJ whole genome shotgun (WGS) entry which is preliminary data.</text>
</comment>